<dbReference type="AlphaFoldDB" id="A0A1I8BCX5"/>
<evidence type="ECO:0000256" key="1">
    <source>
        <dbReference type="SAM" id="Phobius"/>
    </source>
</evidence>
<keyword evidence="1" id="KW-1133">Transmembrane helix</keyword>
<feature type="chain" id="PRO_5009315685" evidence="2">
    <location>
        <begin position="28"/>
        <end position="126"/>
    </location>
</feature>
<evidence type="ECO:0000256" key="2">
    <source>
        <dbReference type="SAM" id="SignalP"/>
    </source>
</evidence>
<organism evidence="3 4">
    <name type="scientific">Meloidogyne hapla</name>
    <name type="common">Root-knot nematode worm</name>
    <dbReference type="NCBI Taxonomy" id="6305"/>
    <lineage>
        <taxon>Eukaryota</taxon>
        <taxon>Metazoa</taxon>
        <taxon>Ecdysozoa</taxon>
        <taxon>Nematoda</taxon>
        <taxon>Chromadorea</taxon>
        <taxon>Rhabditida</taxon>
        <taxon>Tylenchina</taxon>
        <taxon>Tylenchomorpha</taxon>
        <taxon>Tylenchoidea</taxon>
        <taxon>Meloidogynidae</taxon>
        <taxon>Meloidogyninae</taxon>
        <taxon>Meloidogyne</taxon>
    </lineage>
</organism>
<feature type="transmembrane region" description="Helical" evidence="1">
    <location>
        <begin position="95"/>
        <end position="122"/>
    </location>
</feature>
<sequence length="126" mass="14514">MRTFIFDILGYPLLVLLQFSWLQLAEAEVLCTGLPNGGRQEYYCPVSCCLRQEGSHYSYYCCGSAEGPGPGWIYRERSEGRNNRYVPYSNVRIDWWNSLLISLALSIILSVLLSLLCCFICARRRR</sequence>
<reference evidence="4" key="1">
    <citation type="submission" date="2016-11" db="UniProtKB">
        <authorList>
            <consortium name="WormBaseParasite"/>
        </authorList>
    </citation>
    <scope>IDENTIFICATION</scope>
</reference>
<keyword evidence="2" id="KW-0732">Signal</keyword>
<keyword evidence="1" id="KW-0472">Membrane</keyword>
<proteinExistence type="predicted"/>
<dbReference type="Proteomes" id="UP000095281">
    <property type="component" value="Unplaced"/>
</dbReference>
<evidence type="ECO:0000313" key="4">
    <source>
        <dbReference type="WBParaSite" id="MhA1_Contig196.frz3.gene10"/>
    </source>
</evidence>
<name>A0A1I8BCX5_MELHA</name>
<keyword evidence="3" id="KW-1185">Reference proteome</keyword>
<dbReference type="WBParaSite" id="MhA1_Contig196.frz3.gene10">
    <property type="protein sequence ID" value="MhA1_Contig196.frz3.gene10"/>
    <property type="gene ID" value="MhA1_Contig196.frz3.gene10"/>
</dbReference>
<evidence type="ECO:0000313" key="3">
    <source>
        <dbReference type="Proteomes" id="UP000095281"/>
    </source>
</evidence>
<accession>A0A1I8BCX5</accession>
<protein>
    <submittedName>
        <fullName evidence="4">CX domain-containing protein</fullName>
    </submittedName>
</protein>
<feature type="signal peptide" evidence="2">
    <location>
        <begin position="1"/>
        <end position="27"/>
    </location>
</feature>
<keyword evidence="1" id="KW-0812">Transmembrane</keyword>